<dbReference type="RefSeq" id="WP_354615508.1">
    <property type="nucleotide sequence ID" value="NZ_JBEXAE010000004.1"/>
</dbReference>
<organism evidence="3 4">
    <name type="scientific">Sediminicola arcticus</name>
    <dbReference type="NCBI Taxonomy" id="1574308"/>
    <lineage>
        <taxon>Bacteria</taxon>
        <taxon>Pseudomonadati</taxon>
        <taxon>Bacteroidota</taxon>
        <taxon>Flavobacteriia</taxon>
        <taxon>Flavobacteriales</taxon>
        <taxon>Flavobacteriaceae</taxon>
        <taxon>Sediminicola</taxon>
    </lineage>
</organism>
<dbReference type="Pfam" id="PF10988">
    <property type="entry name" value="DUF2807"/>
    <property type="match status" value="1"/>
</dbReference>
<dbReference type="EMBL" id="JBEXAE010000004">
    <property type="protein sequence ID" value="MET6991101.1"/>
    <property type="molecule type" value="Genomic_DNA"/>
</dbReference>
<dbReference type="InterPro" id="IPR021255">
    <property type="entry name" value="DUF2807"/>
</dbReference>
<proteinExistence type="predicted"/>
<feature type="compositionally biased region" description="Polar residues" evidence="1">
    <location>
        <begin position="231"/>
        <end position="241"/>
    </location>
</feature>
<evidence type="ECO:0000313" key="3">
    <source>
        <dbReference type="EMBL" id="MET6991101.1"/>
    </source>
</evidence>
<evidence type="ECO:0000259" key="2">
    <source>
        <dbReference type="Pfam" id="PF10988"/>
    </source>
</evidence>
<dbReference type="Proteomes" id="UP001549799">
    <property type="component" value="Unassembled WGS sequence"/>
</dbReference>
<reference evidence="3 4" key="1">
    <citation type="submission" date="2024-07" db="EMBL/GenBank/DDBJ databases">
        <title>The genome sequence of type strain Sediminicola arcticus GDMCC 1.2805.</title>
        <authorList>
            <person name="Liu Y."/>
        </authorList>
    </citation>
    <scope>NUCLEOTIDE SEQUENCE [LARGE SCALE GENOMIC DNA]</scope>
    <source>
        <strain evidence="3 4">GDMCC 1.2805</strain>
    </source>
</reference>
<feature type="region of interest" description="Disordered" evidence="1">
    <location>
        <begin position="216"/>
        <end position="241"/>
    </location>
</feature>
<feature type="domain" description="Putative auto-transporter adhesin head GIN" evidence="2">
    <location>
        <begin position="41"/>
        <end position="225"/>
    </location>
</feature>
<accession>A0ABV2SVC1</accession>
<protein>
    <submittedName>
        <fullName evidence="3">Head GIN domain-containing protein</fullName>
    </submittedName>
</protein>
<sequence>MKKNLILGISLMCITFTNAQWGKKIKGNGNITTENRNTESYDAIYISGFFDVELIDGQEGKLILKGEENLLEHIITEVKDGKLIIKVEKGMNLSPSSWNQGIFITVPVESVDAVTLSGSGDIVGKKNIETDHFKTDISGSGDISLSVTSNSITASISGSGDITLNGRTGDFDVRVSGSGDVKAYELSAKNVTANVSGSADIKVTVSEMIQARVSGSGDISYRGNPKKIDTKSSGSGNITKD</sequence>
<keyword evidence="4" id="KW-1185">Reference proteome</keyword>
<evidence type="ECO:0000313" key="4">
    <source>
        <dbReference type="Proteomes" id="UP001549799"/>
    </source>
</evidence>
<evidence type="ECO:0000256" key="1">
    <source>
        <dbReference type="SAM" id="MobiDB-lite"/>
    </source>
</evidence>
<dbReference type="PANTHER" id="PTHR39200:SF1">
    <property type="entry name" value="AUTO-TRANSPORTER ADHESIN HEAD GIN DOMAIN-CONTAINING PROTEIN-RELATED"/>
    <property type="match status" value="1"/>
</dbReference>
<gene>
    <name evidence="3" type="ORF">ABXZ36_10640</name>
</gene>
<comment type="caution">
    <text evidence="3">The sequence shown here is derived from an EMBL/GenBank/DDBJ whole genome shotgun (WGS) entry which is preliminary data.</text>
</comment>
<name>A0ABV2SVC1_9FLAO</name>
<dbReference type="PANTHER" id="PTHR39200">
    <property type="entry name" value="HYPOTHETICAL EXPORTED PROTEIN"/>
    <property type="match status" value="1"/>
</dbReference>
<dbReference type="Gene3D" id="2.160.20.120">
    <property type="match status" value="1"/>
</dbReference>